<comment type="caution">
    <text evidence="4">The sequence shown here is derived from an EMBL/GenBank/DDBJ whole genome shotgun (WGS) entry which is preliminary data.</text>
</comment>
<reference evidence="4 5" key="1">
    <citation type="submission" date="2019-07" db="EMBL/GenBank/DDBJ databases">
        <title>The draft genome sequence of Vibrio algivorus M1486.</title>
        <authorList>
            <person name="Meng X."/>
        </authorList>
    </citation>
    <scope>NUCLEOTIDE SEQUENCE [LARGE SCALE GENOMIC DNA]</scope>
    <source>
        <strain evidence="4 5">M1486</strain>
    </source>
</reference>
<feature type="transmembrane region" description="Helical" evidence="1">
    <location>
        <begin position="260"/>
        <end position="279"/>
    </location>
</feature>
<feature type="transmembrane region" description="Helical" evidence="1">
    <location>
        <begin position="173"/>
        <end position="193"/>
    </location>
</feature>
<proteinExistence type="predicted"/>
<organism evidence="4 5">
    <name type="scientific">Vibrio algivorus</name>
    <dbReference type="NCBI Taxonomy" id="1667024"/>
    <lineage>
        <taxon>Bacteria</taxon>
        <taxon>Pseudomonadati</taxon>
        <taxon>Pseudomonadota</taxon>
        <taxon>Gammaproteobacteria</taxon>
        <taxon>Vibrionales</taxon>
        <taxon>Vibrionaceae</taxon>
        <taxon>Vibrio</taxon>
    </lineage>
</organism>
<dbReference type="Gene3D" id="3.40.50.300">
    <property type="entry name" value="P-loop containing nucleotide triphosphate hydrolases"/>
    <property type="match status" value="1"/>
</dbReference>
<evidence type="ECO:0000313" key="5">
    <source>
        <dbReference type="Proteomes" id="UP000319828"/>
    </source>
</evidence>
<keyword evidence="2" id="KW-0732">Signal</keyword>
<dbReference type="OrthoDB" id="7431501at2"/>
<name>A0A557P7H7_9VIBR</name>
<accession>A0A557P7H7</accession>
<evidence type="ECO:0000259" key="3">
    <source>
        <dbReference type="Pfam" id="PF13401"/>
    </source>
</evidence>
<keyword evidence="1" id="KW-1133">Transmembrane helix</keyword>
<dbReference type="GO" id="GO:0005524">
    <property type="term" value="F:ATP binding"/>
    <property type="evidence" value="ECO:0007669"/>
    <property type="project" value="UniProtKB-KW"/>
</dbReference>
<evidence type="ECO:0000313" key="4">
    <source>
        <dbReference type="EMBL" id="TVO36606.1"/>
    </source>
</evidence>
<evidence type="ECO:0000256" key="2">
    <source>
        <dbReference type="SAM" id="SignalP"/>
    </source>
</evidence>
<keyword evidence="1" id="KW-0472">Membrane</keyword>
<sequence length="783" mass="90608">MGKIYQFCLAFLFLFSLHAHAEWEPTQQSQVAKITPQAQSISDKVAQLPDPLFMTDADHAMVDELLSTTLYQIDETTKDFDASLKEYRKQGGQKTWLSAQEDYLSLHSFNRSKQDLLKLVNNRVYNNLTGFGPFGVTQFKNEIYITQLNAQYLLFFQIQSFKQFIKDLAISPVPVIVTIIKLFLVYLILNWWLRNSPDMIKQFRKAKLDSPTTAPPIWIRLLWYISKANKPIAWLIAITISLDILSGLQSLQHVKFLDIFTWWILGGSIAVKFILEFVYRNSRSTSKDIIAIRLSTIRYYVWSVIGAGVLLQITRTTVGEGTIYHWVSSLMFLWFILITIVVLRKWKPYVFSDNNVNLDSPIWAQWAINHKDSFALSTIATAIMTFWILTRHLKQFVISNLSQYAFFSQALAYLFRIEVAKQSDNGGQNSNLLPLSGDEVFQYVLPGREDSELISYASDEIRQLSRYVLTDSPAMCVVSGERGIGTTTLLKQILYRVNNAEPIYLNCPNSGYSELVANLAEQIGLSRESSDIQLLAHLRKSETCYLFAVDNAQRLVKPMVGGLSGLMKFANLMRRSKKNHRVLLAIEKSSWRFVDRARGERLLFDLVTFMPRWSESQITNLLDSRLNQELENPVSFDDLNLPKQWDQDDISEEERMRQGFYRILWHYADGNPTVALRFFRLSLRKDQTTEKVVVRLFQAPESEELEKMPKPMLAILRSIVQLEVSTPEELSECTQLTIPEVIGTLRYFESRNYIEWSDDKAKISDHWYRYITNALHRQHLLVK</sequence>
<dbReference type="Pfam" id="PF13401">
    <property type="entry name" value="AAA_22"/>
    <property type="match status" value="1"/>
</dbReference>
<keyword evidence="4" id="KW-0547">Nucleotide-binding</keyword>
<dbReference type="AlphaFoldDB" id="A0A557P7H7"/>
<dbReference type="CDD" id="cd00009">
    <property type="entry name" value="AAA"/>
    <property type="match status" value="1"/>
</dbReference>
<dbReference type="RefSeq" id="WP_144388117.1">
    <property type="nucleotide sequence ID" value="NZ_CANNCB010000023.1"/>
</dbReference>
<keyword evidence="1" id="KW-0812">Transmembrane</keyword>
<protein>
    <submittedName>
        <fullName evidence="4">ATP-binding protein</fullName>
    </submittedName>
</protein>
<evidence type="ECO:0000256" key="1">
    <source>
        <dbReference type="SAM" id="Phobius"/>
    </source>
</evidence>
<feature type="transmembrane region" description="Helical" evidence="1">
    <location>
        <begin position="373"/>
        <end position="390"/>
    </location>
</feature>
<dbReference type="SUPFAM" id="SSF52540">
    <property type="entry name" value="P-loop containing nucleoside triphosphate hydrolases"/>
    <property type="match status" value="1"/>
</dbReference>
<keyword evidence="4" id="KW-0067">ATP-binding</keyword>
<feature type="signal peptide" evidence="2">
    <location>
        <begin position="1"/>
        <end position="21"/>
    </location>
</feature>
<dbReference type="Proteomes" id="UP000319828">
    <property type="component" value="Unassembled WGS sequence"/>
</dbReference>
<feature type="domain" description="ORC1/DEAH AAA+ ATPase" evidence="3">
    <location>
        <begin position="473"/>
        <end position="586"/>
    </location>
</feature>
<feature type="chain" id="PRO_5021760655" evidence="2">
    <location>
        <begin position="22"/>
        <end position="783"/>
    </location>
</feature>
<dbReference type="GO" id="GO:0016887">
    <property type="term" value="F:ATP hydrolysis activity"/>
    <property type="evidence" value="ECO:0007669"/>
    <property type="project" value="InterPro"/>
</dbReference>
<feature type="transmembrane region" description="Helical" evidence="1">
    <location>
        <begin position="299"/>
        <end position="317"/>
    </location>
</feature>
<feature type="transmembrane region" description="Helical" evidence="1">
    <location>
        <begin position="232"/>
        <end position="248"/>
    </location>
</feature>
<dbReference type="InterPro" id="IPR027417">
    <property type="entry name" value="P-loop_NTPase"/>
</dbReference>
<dbReference type="InterPro" id="IPR049945">
    <property type="entry name" value="AAA_22"/>
</dbReference>
<gene>
    <name evidence="4" type="ORF">FOF44_08885</name>
</gene>
<feature type="transmembrane region" description="Helical" evidence="1">
    <location>
        <begin position="323"/>
        <end position="343"/>
    </location>
</feature>
<dbReference type="EMBL" id="VMKJ01000015">
    <property type="protein sequence ID" value="TVO36606.1"/>
    <property type="molecule type" value="Genomic_DNA"/>
</dbReference>